<name>A0A2N6CS60_9GAMM</name>
<accession>A0A2N6CS60</accession>
<sequence>MKTSAVNLEVMKEFGVAGFEAARSLGELNLRTWEKLVEKQTETFGLFVDAGIEMVKATTEVKEAKELVNAEMAVAKQFGENLVVKGREALQVTNDARDDYRSWAEQGVEIFTKQVNKSVKAA</sequence>
<evidence type="ECO:0000259" key="1">
    <source>
        <dbReference type="Pfam" id="PF09361"/>
    </source>
</evidence>
<dbReference type="EMBL" id="PKUN01000030">
    <property type="protein sequence ID" value="PLX59908.1"/>
    <property type="molecule type" value="Genomic_DNA"/>
</dbReference>
<dbReference type="AlphaFoldDB" id="A0A2N6CS60"/>
<reference evidence="2 3" key="1">
    <citation type="submission" date="2017-11" db="EMBL/GenBank/DDBJ databases">
        <title>Genome-resolved metagenomics identifies genetic mobility, metabolic interactions, and unexpected diversity in perchlorate-reducing communities.</title>
        <authorList>
            <person name="Barnum T.P."/>
            <person name="Figueroa I.A."/>
            <person name="Carlstrom C.I."/>
            <person name="Lucas L.N."/>
            <person name="Engelbrektson A.L."/>
            <person name="Coates J.D."/>
        </authorList>
    </citation>
    <scope>NUCLEOTIDE SEQUENCE [LARGE SCALE GENOMIC DNA]</scope>
    <source>
        <strain evidence="2">BM301</strain>
    </source>
</reference>
<proteinExistence type="predicted"/>
<evidence type="ECO:0000313" key="3">
    <source>
        <dbReference type="Proteomes" id="UP000235015"/>
    </source>
</evidence>
<organism evidence="2 3">
    <name type="scientific">Sedimenticola selenatireducens</name>
    <dbReference type="NCBI Taxonomy" id="191960"/>
    <lineage>
        <taxon>Bacteria</taxon>
        <taxon>Pseudomonadati</taxon>
        <taxon>Pseudomonadota</taxon>
        <taxon>Gammaproteobacteria</taxon>
        <taxon>Chromatiales</taxon>
        <taxon>Sedimenticolaceae</taxon>
        <taxon>Sedimenticola</taxon>
    </lineage>
</organism>
<dbReference type="Pfam" id="PF09361">
    <property type="entry name" value="Phasin_2"/>
    <property type="match status" value="1"/>
</dbReference>
<gene>
    <name evidence="2" type="ORF">C0630_18580</name>
</gene>
<dbReference type="InterPro" id="IPR018968">
    <property type="entry name" value="Phasin"/>
</dbReference>
<dbReference type="RefSeq" id="WP_273440931.1">
    <property type="nucleotide sequence ID" value="NZ_CAXXYC010000003.1"/>
</dbReference>
<feature type="domain" description="Phasin" evidence="1">
    <location>
        <begin position="11"/>
        <end position="106"/>
    </location>
</feature>
<protein>
    <recommendedName>
        <fullName evidence="1">Phasin domain-containing protein</fullName>
    </recommendedName>
</protein>
<comment type="caution">
    <text evidence="2">The sequence shown here is derived from an EMBL/GenBank/DDBJ whole genome shotgun (WGS) entry which is preliminary data.</text>
</comment>
<dbReference type="Proteomes" id="UP000235015">
    <property type="component" value="Unassembled WGS sequence"/>
</dbReference>
<evidence type="ECO:0000313" key="2">
    <source>
        <dbReference type="EMBL" id="PLX59908.1"/>
    </source>
</evidence>